<keyword evidence="6" id="KW-0812">Transmembrane</keyword>
<proteinExistence type="predicted"/>
<dbReference type="AlphaFoldDB" id="A0A839XYK9"/>
<dbReference type="EMBL" id="JACIBU010000001">
    <property type="protein sequence ID" value="MBB3674302.1"/>
    <property type="molecule type" value="Genomic_DNA"/>
</dbReference>
<gene>
    <name evidence="8" type="ORF">FHX36_000037</name>
</gene>
<dbReference type="InterPro" id="IPR052956">
    <property type="entry name" value="Mesenchyme-surface_protein"/>
</dbReference>
<organism evidence="8 9">
    <name type="scientific">Modestobacter versicolor</name>
    <dbReference type="NCBI Taxonomy" id="429133"/>
    <lineage>
        <taxon>Bacteria</taxon>
        <taxon>Bacillati</taxon>
        <taxon>Actinomycetota</taxon>
        <taxon>Actinomycetes</taxon>
        <taxon>Geodermatophilales</taxon>
        <taxon>Geodermatophilaceae</taxon>
        <taxon>Modestobacter</taxon>
    </lineage>
</organism>
<comment type="caution">
    <text evidence="8">The sequence shown here is derived from an EMBL/GenBank/DDBJ whole genome shotgun (WGS) entry which is preliminary data.</text>
</comment>
<evidence type="ECO:0000256" key="5">
    <source>
        <dbReference type="SAM" id="MobiDB-lite"/>
    </source>
</evidence>
<evidence type="ECO:0000256" key="3">
    <source>
        <dbReference type="ARBA" id="ARBA00022729"/>
    </source>
</evidence>
<sequence length="859" mass="86902">MPQRPRSPRPPLVLALAALVGGGALVGLGAAAPAAAAPGSPVFTRTATYPVFQNSGLAVDDEAVAEISTVSPDGRTVVYTDAPNGQVGFLDITDPGAPVGLGTLQVGGEPTSVAVRGTELLICVDDTDGDFPNATGRLVVADLASRTVLGTIDLGGQPDSIALTKDGSLAAIAMENQRDEDVADGELPQAPAGTLALLDLAGPVSGWAPATVDLVPALTAIGAYGASDPEPEYVSFNADDELALTLQENNAVAVITPDRADLTASAVDAFDAGSVDVTGVDVVEDDTIDPTGSTGALPREPDAIAWVGDGLVATANEGDLFGGTRGWSVFSTATGTFGDVVFDSGNSLEHLAIAQGLYPESRSENKGVEPEGIAFAEYGGVPYAFVGSERGNFVAVYDMTDPTEPAYTQTLPTTNGPEGLLPVPARGLFVVSSETDVPEDDVRASVGLYSFGPGAAQFPTITSDPAAPVAWGALSGLTADPADPDRLYAVSDSYYAPAAIQTIDTSSEPAQVTAALEVTDTAAHSLDLEGIAARPAGGWWVVSEGDADEARPNELLQVSPAGAVVQRVALPAEVAGALGSNGLEGVAVQPGSGPEVVWVALQVPATGDAADVSRLGRYDVAAGTWSWLGYHLEPTPAGAREFVSELVAVDADTLAVIERDNRPGVFAQVKRVYAVSIAGVAPVATGAPLPIAPKTLAVDLLPALQATNGWVPEKVEGLTVGGDGQVYAVTDNDGVEDATGETVFLRLGAASTVFAGAAGDGPVVVPPTTPAPTPTPTPTPIKPTPTPSPTPGPTYGAGVLPVADDDDWDADGDASWLDGDERSGSLAYTGAEVAGLLSLGGVLLVAGAGALLLGRRRRS</sequence>
<keyword evidence="6" id="KW-1133">Transmembrane helix</keyword>
<dbReference type="NCBIfam" id="TIGR01167">
    <property type="entry name" value="LPXTG_anchor"/>
    <property type="match status" value="1"/>
</dbReference>
<dbReference type="PANTHER" id="PTHR46928:SF1">
    <property type="entry name" value="MESENCHYME-SPECIFIC CELL SURFACE GLYCOPROTEIN"/>
    <property type="match status" value="1"/>
</dbReference>
<dbReference type="PANTHER" id="PTHR46928">
    <property type="entry name" value="MESENCHYME-SPECIFIC CELL SURFACE GLYCOPROTEIN"/>
    <property type="match status" value="1"/>
</dbReference>
<feature type="region of interest" description="Disordered" evidence="5">
    <location>
        <begin position="765"/>
        <end position="798"/>
    </location>
</feature>
<dbReference type="PROSITE" id="PS50847">
    <property type="entry name" value="GRAM_POS_ANCHORING"/>
    <property type="match status" value="1"/>
</dbReference>
<keyword evidence="4" id="KW-0572">Peptidoglycan-anchor</keyword>
<keyword evidence="2" id="KW-0964">Secreted</keyword>
<dbReference type="InterPro" id="IPR011044">
    <property type="entry name" value="Quino_amine_DH_bsu"/>
</dbReference>
<feature type="transmembrane region" description="Helical" evidence="6">
    <location>
        <begin position="833"/>
        <end position="853"/>
    </location>
</feature>
<evidence type="ECO:0000256" key="6">
    <source>
        <dbReference type="SAM" id="Phobius"/>
    </source>
</evidence>
<accession>A0A839XYK9</accession>
<dbReference type="InterPro" id="IPR027372">
    <property type="entry name" value="Phytase-like_dom"/>
</dbReference>
<dbReference type="RefSeq" id="WP_221202723.1">
    <property type="nucleotide sequence ID" value="NZ_JACIBU010000001.1"/>
</dbReference>
<evidence type="ECO:0000256" key="4">
    <source>
        <dbReference type="ARBA" id="ARBA00023088"/>
    </source>
</evidence>
<dbReference type="Gene3D" id="2.130.10.10">
    <property type="entry name" value="YVTN repeat-like/Quinoprotein amine dehydrogenase"/>
    <property type="match status" value="1"/>
</dbReference>
<evidence type="ECO:0000256" key="2">
    <source>
        <dbReference type="ARBA" id="ARBA00022525"/>
    </source>
</evidence>
<keyword evidence="3" id="KW-0732">Signal</keyword>
<evidence type="ECO:0000313" key="9">
    <source>
        <dbReference type="Proteomes" id="UP000580718"/>
    </source>
</evidence>
<dbReference type="SUPFAM" id="SSF50969">
    <property type="entry name" value="YVTN repeat-like/Quinoprotein amine dehydrogenase"/>
    <property type="match status" value="2"/>
</dbReference>
<reference evidence="8 9" key="1">
    <citation type="submission" date="2020-08" db="EMBL/GenBank/DDBJ databases">
        <title>Sequencing the genomes of 1000 actinobacteria strains.</title>
        <authorList>
            <person name="Klenk H.-P."/>
        </authorList>
    </citation>
    <scope>NUCLEOTIDE SEQUENCE [LARGE SCALE GENOMIC DNA]</scope>
    <source>
        <strain evidence="8 9">DSM 16678</strain>
    </source>
</reference>
<dbReference type="Proteomes" id="UP000580718">
    <property type="component" value="Unassembled WGS sequence"/>
</dbReference>
<name>A0A839XYK9_9ACTN</name>
<keyword evidence="1" id="KW-0134">Cell wall</keyword>
<evidence type="ECO:0000313" key="8">
    <source>
        <dbReference type="EMBL" id="MBB3674302.1"/>
    </source>
</evidence>
<dbReference type="InterPro" id="IPR015943">
    <property type="entry name" value="WD40/YVTN_repeat-like_dom_sf"/>
</dbReference>
<keyword evidence="6" id="KW-0472">Membrane</keyword>
<protein>
    <submittedName>
        <fullName evidence="8">LPXTG-motif cell wall-anchored protein</fullName>
    </submittedName>
</protein>
<dbReference type="Pfam" id="PF13449">
    <property type="entry name" value="Phytase-like"/>
    <property type="match status" value="1"/>
</dbReference>
<feature type="compositionally biased region" description="Pro residues" evidence="5">
    <location>
        <begin position="765"/>
        <end position="792"/>
    </location>
</feature>
<evidence type="ECO:0000259" key="7">
    <source>
        <dbReference type="PROSITE" id="PS50847"/>
    </source>
</evidence>
<dbReference type="InterPro" id="IPR019931">
    <property type="entry name" value="LPXTG_anchor"/>
</dbReference>
<feature type="domain" description="Gram-positive cocci surface proteins LPxTG" evidence="7">
    <location>
        <begin position="826"/>
        <end position="859"/>
    </location>
</feature>
<evidence type="ECO:0000256" key="1">
    <source>
        <dbReference type="ARBA" id="ARBA00022512"/>
    </source>
</evidence>